<evidence type="ECO:0000256" key="1">
    <source>
        <dbReference type="SAM" id="Coils"/>
    </source>
</evidence>
<dbReference type="InParanoid" id="A0A061FIK7"/>
<keyword evidence="3" id="KW-1185">Reference proteome</keyword>
<evidence type="ECO:0000313" key="2">
    <source>
        <dbReference type="EMBL" id="EOY14319.1"/>
    </source>
</evidence>
<dbReference type="AlphaFoldDB" id="A0A061FIK7"/>
<keyword evidence="1" id="KW-0175">Coiled coil</keyword>
<organism evidence="2 3">
    <name type="scientific">Theobroma cacao</name>
    <name type="common">Cacao</name>
    <name type="synonym">Cocoa</name>
    <dbReference type="NCBI Taxonomy" id="3641"/>
    <lineage>
        <taxon>Eukaryota</taxon>
        <taxon>Viridiplantae</taxon>
        <taxon>Streptophyta</taxon>
        <taxon>Embryophyta</taxon>
        <taxon>Tracheophyta</taxon>
        <taxon>Spermatophyta</taxon>
        <taxon>Magnoliopsida</taxon>
        <taxon>eudicotyledons</taxon>
        <taxon>Gunneridae</taxon>
        <taxon>Pentapetalae</taxon>
        <taxon>rosids</taxon>
        <taxon>malvids</taxon>
        <taxon>Malvales</taxon>
        <taxon>Malvaceae</taxon>
        <taxon>Byttnerioideae</taxon>
        <taxon>Theobroma</taxon>
    </lineage>
</organism>
<dbReference type="Proteomes" id="UP000026915">
    <property type="component" value="Chromosome 7"/>
</dbReference>
<accession>A0A061FIK7</accession>
<dbReference type="HOGENOM" id="CLU_1535227_0_0_1"/>
<feature type="coiled-coil region" evidence="1">
    <location>
        <begin position="2"/>
        <end position="43"/>
    </location>
</feature>
<sequence>MISTLESRVAKMEVAARDTRDRLEEFEANMEELRSKDDELCGELQLTFNESMAMLNHRAKGEPKAAGLGGLKNPHVTGGGYLSEKMTTSKSSLLDPVLEGRETCVDLRGKSASRDFISILDVRLFRVKVIVGKMRDCLDVQDEHLDELNAWDEELKREVQEMVRETLEIMIERNA</sequence>
<protein>
    <submittedName>
        <fullName evidence="2">Uncharacterized protein</fullName>
    </submittedName>
</protein>
<gene>
    <name evidence="2" type="ORF">TCM_033700</name>
</gene>
<name>A0A061FIK7_THECC</name>
<evidence type="ECO:0000313" key="3">
    <source>
        <dbReference type="Proteomes" id="UP000026915"/>
    </source>
</evidence>
<proteinExistence type="predicted"/>
<dbReference type="EMBL" id="CM001885">
    <property type="protein sequence ID" value="EOY14319.1"/>
    <property type="molecule type" value="Genomic_DNA"/>
</dbReference>
<dbReference type="Gramene" id="EOY14319">
    <property type="protein sequence ID" value="EOY14319"/>
    <property type="gene ID" value="TCM_033700"/>
</dbReference>
<reference evidence="2 3" key="1">
    <citation type="journal article" date="2013" name="Genome Biol.">
        <title>The genome sequence of the most widely cultivated cacao type and its use to identify candidate genes regulating pod color.</title>
        <authorList>
            <person name="Motamayor J.C."/>
            <person name="Mockaitis K."/>
            <person name="Schmutz J."/>
            <person name="Haiminen N."/>
            <person name="Iii D.L."/>
            <person name="Cornejo O."/>
            <person name="Findley S.D."/>
            <person name="Zheng P."/>
            <person name="Utro F."/>
            <person name="Royaert S."/>
            <person name="Saski C."/>
            <person name="Jenkins J."/>
            <person name="Podicheti R."/>
            <person name="Zhao M."/>
            <person name="Scheffler B.E."/>
            <person name="Stack J.C."/>
            <person name="Feltus F.A."/>
            <person name="Mustiga G.M."/>
            <person name="Amores F."/>
            <person name="Phillips W."/>
            <person name="Marelli J.P."/>
            <person name="May G.D."/>
            <person name="Shapiro H."/>
            <person name="Ma J."/>
            <person name="Bustamante C.D."/>
            <person name="Schnell R.J."/>
            <person name="Main D."/>
            <person name="Gilbert D."/>
            <person name="Parida L."/>
            <person name="Kuhn D.N."/>
        </authorList>
    </citation>
    <scope>NUCLEOTIDE SEQUENCE [LARGE SCALE GENOMIC DNA]</scope>
    <source>
        <strain evidence="3">cv. Matina 1-6</strain>
    </source>
</reference>